<proteinExistence type="predicted"/>
<dbReference type="EMBL" id="QKKF02033429">
    <property type="protein sequence ID" value="RZF33775.1"/>
    <property type="molecule type" value="Genomic_DNA"/>
</dbReference>
<feature type="chain" id="PRO_5019820548" evidence="2">
    <location>
        <begin position="23"/>
        <end position="182"/>
    </location>
</feature>
<feature type="region of interest" description="Disordered" evidence="1">
    <location>
        <begin position="28"/>
        <end position="59"/>
    </location>
</feature>
<gene>
    <name evidence="3" type="ORF">LSTR_LSTR010900</name>
</gene>
<evidence type="ECO:0000256" key="1">
    <source>
        <dbReference type="SAM" id="MobiDB-lite"/>
    </source>
</evidence>
<dbReference type="AlphaFoldDB" id="A0A482WJR7"/>
<feature type="signal peptide" evidence="2">
    <location>
        <begin position="1"/>
        <end position="22"/>
    </location>
</feature>
<organism evidence="3 4">
    <name type="scientific">Laodelphax striatellus</name>
    <name type="common">Small brown planthopper</name>
    <name type="synonym">Delphax striatella</name>
    <dbReference type="NCBI Taxonomy" id="195883"/>
    <lineage>
        <taxon>Eukaryota</taxon>
        <taxon>Metazoa</taxon>
        <taxon>Ecdysozoa</taxon>
        <taxon>Arthropoda</taxon>
        <taxon>Hexapoda</taxon>
        <taxon>Insecta</taxon>
        <taxon>Pterygota</taxon>
        <taxon>Neoptera</taxon>
        <taxon>Paraneoptera</taxon>
        <taxon>Hemiptera</taxon>
        <taxon>Auchenorrhyncha</taxon>
        <taxon>Fulgoroidea</taxon>
        <taxon>Delphacidae</taxon>
        <taxon>Criomorphinae</taxon>
        <taxon>Laodelphax</taxon>
    </lineage>
</organism>
<evidence type="ECO:0000313" key="3">
    <source>
        <dbReference type="EMBL" id="RZF33775.1"/>
    </source>
</evidence>
<reference evidence="3 4" key="1">
    <citation type="journal article" date="2017" name="Gigascience">
        <title>Genome sequence of the small brown planthopper, Laodelphax striatellus.</title>
        <authorList>
            <person name="Zhu J."/>
            <person name="Jiang F."/>
            <person name="Wang X."/>
            <person name="Yang P."/>
            <person name="Bao Y."/>
            <person name="Zhao W."/>
            <person name="Wang W."/>
            <person name="Lu H."/>
            <person name="Wang Q."/>
            <person name="Cui N."/>
            <person name="Li J."/>
            <person name="Chen X."/>
            <person name="Luo L."/>
            <person name="Yu J."/>
            <person name="Kang L."/>
            <person name="Cui F."/>
        </authorList>
    </citation>
    <scope>NUCLEOTIDE SEQUENCE [LARGE SCALE GENOMIC DNA]</scope>
    <source>
        <strain evidence="3">Lst14</strain>
    </source>
</reference>
<comment type="caution">
    <text evidence="3">The sequence shown here is derived from an EMBL/GenBank/DDBJ whole genome shotgun (WGS) entry which is preliminary data.</text>
</comment>
<accession>A0A482WJR7</accession>
<protein>
    <submittedName>
        <fullName evidence="3">Uncharacterized protein</fullName>
    </submittedName>
</protein>
<dbReference type="InParanoid" id="A0A482WJR7"/>
<evidence type="ECO:0000256" key="2">
    <source>
        <dbReference type="SAM" id="SignalP"/>
    </source>
</evidence>
<name>A0A482WJR7_LAOST</name>
<dbReference type="Proteomes" id="UP000291343">
    <property type="component" value="Unassembled WGS sequence"/>
</dbReference>
<keyword evidence="2" id="KW-0732">Signal</keyword>
<evidence type="ECO:0000313" key="4">
    <source>
        <dbReference type="Proteomes" id="UP000291343"/>
    </source>
</evidence>
<sequence length="182" mass="19895">MNNWNKIVALIFFTTLWTVILAVNKRAREEEGEAGGSRRQMTRGANGQFTSPPPPPPSSTTVDIAKILDVDKLGKVGNEQLRSLQKGSIWNTLSHQQTAKLEYLLKAGNTPMATTGLKTYEGTAIAMINLQLVNLGLSIPKKVLQNHFGYTSEQSRRIVGKGQKAITPAGLAAYFNSDRQPS</sequence>
<keyword evidence="4" id="KW-1185">Reference proteome</keyword>